<sequence>MPIEIQSNLPQSLIATQSRTFHGTMQASGLYNLSSSYLPTHTQEQEQPELGQNTKVSVESNAPRRPARRPQARVVEARDPHAFSVRRSSSSSHTAELSRTAFPGIQDFVAATAPFFLAGPTKRCGNCISKKALACSEATLPGAEGTSPAALEFPSDGWEHEALNATCADCEAIYCRGCWISAPETRGCEHPATCRRRHALAIFQILCALDEHYLDYTAPKVRVEDDSRDDELIQDDYILVDEDGSGSPTIEGQFLGMHTQNDGWAPNTLVFISVLRHLNFYIEALHEADQEKEDHRWLIRRLFELSFLPTFLKEAFTLRYWRNDFQEKYKDLYVVIFRLVKTLSIVHPDVLYRDTAMFRSNWGLKHFFEHEGQSGILWESGGWVVPNSNLWLSVEAYAKVAPLGIWRSDGWDWMEGDPREYYKVAKERQGRVTRIRELPDL</sequence>
<dbReference type="AlphaFoldDB" id="A0A0D7BBL5"/>
<accession>A0A0D7BBL5</accession>
<keyword evidence="3" id="KW-1185">Reference proteome</keyword>
<protein>
    <submittedName>
        <fullName evidence="2">Uncharacterized protein</fullName>
    </submittedName>
</protein>
<dbReference type="EMBL" id="KN880514">
    <property type="protein sequence ID" value="KIY67917.1"/>
    <property type="molecule type" value="Genomic_DNA"/>
</dbReference>
<dbReference type="OrthoDB" id="3092170at2759"/>
<feature type="region of interest" description="Disordered" evidence="1">
    <location>
        <begin position="40"/>
        <end position="95"/>
    </location>
</feature>
<dbReference type="Proteomes" id="UP000054007">
    <property type="component" value="Unassembled WGS sequence"/>
</dbReference>
<evidence type="ECO:0000256" key="1">
    <source>
        <dbReference type="SAM" id="MobiDB-lite"/>
    </source>
</evidence>
<gene>
    <name evidence="2" type="ORF">CYLTODRAFT_490240</name>
</gene>
<name>A0A0D7BBL5_9AGAR</name>
<reference evidence="2 3" key="1">
    <citation type="journal article" date="2015" name="Fungal Genet. Biol.">
        <title>Evolution of novel wood decay mechanisms in Agaricales revealed by the genome sequences of Fistulina hepatica and Cylindrobasidium torrendii.</title>
        <authorList>
            <person name="Floudas D."/>
            <person name="Held B.W."/>
            <person name="Riley R."/>
            <person name="Nagy L.G."/>
            <person name="Koehler G."/>
            <person name="Ransdell A.S."/>
            <person name="Younus H."/>
            <person name="Chow J."/>
            <person name="Chiniquy J."/>
            <person name="Lipzen A."/>
            <person name="Tritt A."/>
            <person name="Sun H."/>
            <person name="Haridas S."/>
            <person name="LaButti K."/>
            <person name="Ohm R.A."/>
            <person name="Kues U."/>
            <person name="Blanchette R.A."/>
            <person name="Grigoriev I.V."/>
            <person name="Minto R.E."/>
            <person name="Hibbett D.S."/>
        </authorList>
    </citation>
    <scope>NUCLEOTIDE SEQUENCE [LARGE SCALE GENOMIC DNA]</scope>
    <source>
        <strain evidence="2 3">FP15055 ss-10</strain>
    </source>
</reference>
<organism evidence="2 3">
    <name type="scientific">Cylindrobasidium torrendii FP15055 ss-10</name>
    <dbReference type="NCBI Taxonomy" id="1314674"/>
    <lineage>
        <taxon>Eukaryota</taxon>
        <taxon>Fungi</taxon>
        <taxon>Dikarya</taxon>
        <taxon>Basidiomycota</taxon>
        <taxon>Agaricomycotina</taxon>
        <taxon>Agaricomycetes</taxon>
        <taxon>Agaricomycetidae</taxon>
        <taxon>Agaricales</taxon>
        <taxon>Marasmiineae</taxon>
        <taxon>Physalacriaceae</taxon>
        <taxon>Cylindrobasidium</taxon>
    </lineage>
</organism>
<evidence type="ECO:0000313" key="3">
    <source>
        <dbReference type="Proteomes" id="UP000054007"/>
    </source>
</evidence>
<evidence type="ECO:0000313" key="2">
    <source>
        <dbReference type="EMBL" id="KIY67917.1"/>
    </source>
</evidence>
<feature type="compositionally biased region" description="Polar residues" evidence="1">
    <location>
        <begin position="50"/>
        <end position="60"/>
    </location>
</feature>
<proteinExistence type="predicted"/>